<reference evidence="2" key="1">
    <citation type="journal article" date="2019" name="Int. J. Syst. Evol. Microbiol.">
        <title>The Global Catalogue of Microorganisms (GCM) 10K type strain sequencing project: providing services to taxonomists for standard genome sequencing and annotation.</title>
        <authorList>
            <consortium name="The Broad Institute Genomics Platform"/>
            <consortium name="The Broad Institute Genome Sequencing Center for Infectious Disease"/>
            <person name="Wu L."/>
            <person name="Ma J."/>
        </authorList>
    </citation>
    <scope>NUCLEOTIDE SEQUENCE [LARGE SCALE GENOMIC DNA]</scope>
    <source>
        <strain evidence="2">JCM 32206</strain>
    </source>
</reference>
<dbReference type="Proteomes" id="UP001501183">
    <property type="component" value="Unassembled WGS sequence"/>
</dbReference>
<evidence type="ECO:0000313" key="1">
    <source>
        <dbReference type="EMBL" id="GAA4470796.1"/>
    </source>
</evidence>
<name>A0ABP8NSY6_9NOCA</name>
<sequence length="111" mass="12118">MIGWPVRDSLDARFVGPEAGRPERQTRRRPVHSTGVWAVPENIAPGRYAVTAGTGPVTSLRWVQACTDRWCEKPIASSTQYAPEGGGQVYFVVPPDTQAVNNNGVVLTRVE</sequence>
<keyword evidence="2" id="KW-1185">Reference proteome</keyword>
<accession>A0ABP8NSY6</accession>
<evidence type="ECO:0000313" key="2">
    <source>
        <dbReference type="Proteomes" id="UP001501183"/>
    </source>
</evidence>
<gene>
    <name evidence="1" type="ORF">GCM10023094_00380</name>
</gene>
<organism evidence="1 2">
    <name type="scientific">Rhodococcus olei</name>
    <dbReference type="NCBI Taxonomy" id="2161675"/>
    <lineage>
        <taxon>Bacteria</taxon>
        <taxon>Bacillati</taxon>
        <taxon>Actinomycetota</taxon>
        <taxon>Actinomycetes</taxon>
        <taxon>Mycobacteriales</taxon>
        <taxon>Nocardiaceae</taxon>
        <taxon>Rhodococcus</taxon>
    </lineage>
</organism>
<protein>
    <submittedName>
        <fullName evidence="1">Uncharacterized protein</fullName>
    </submittedName>
</protein>
<dbReference type="EMBL" id="BAABFB010000002">
    <property type="protein sequence ID" value="GAA4470796.1"/>
    <property type="molecule type" value="Genomic_DNA"/>
</dbReference>
<proteinExistence type="predicted"/>
<comment type="caution">
    <text evidence="1">The sequence shown here is derived from an EMBL/GenBank/DDBJ whole genome shotgun (WGS) entry which is preliminary data.</text>
</comment>